<dbReference type="SMART" id="SM00913">
    <property type="entry name" value="IBN_N"/>
    <property type="match status" value="1"/>
</dbReference>
<dbReference type="GO" id="GO:0006611">
    <property type="term" value="P:protein export from nucleus"/>
    <property type="evidence" value="ECO:0007669"/>
    <property type="project" value="TreeGrafter"/>
</dbReference>
<dbReference type="PROSITE" id="PS50166">
    <property type="entry name" value="IMPORTIN_B_NT"/>
    <property type="match status" value="1"/>
</dbReference>
<sequence length="993" mass="110338">MSDIPKLLLDSLNPHTRKQAEHALDSYSRQPAFLIHLLQLVLATSNDTAVRLAASVYLKNRVRLGWLDDDEHPISLTDKEALKPQLVPAMIALSRPNEKAIRAQIAESVSLIAELDFPERWPDLIDQLVQSINNDDFNINLGVLETAHSIFRSWRSQARSDAFWSIIKLVHSKFLAPYFGLFQLTISRLLASPDPLLAQTMAVLVELFYDLTCQDLAPEFEDSHEVFFAAETGYFMQLMEWNPPQLHTDSDEPTPSLPSRIRTAVLEIAELYVKMYPEMLARSQSVGAFVKKVWELVGGGKQLGIAYDQLVSQSLRFIATAIRSGAYRDIFETRDTIQGLIAGVVVPNLPLRTRDVEAFEDTPLEYVKGELQISEISTPRQAAADVVKALAGVSSESEVVTTTLVFEWISRALVEATQVGEYGWKSKDAAVYLFEALATRSGTLTQGVTATNPNVNIVQWFADNIFGDLQAGASGVHPVLQVDAIRYLYTFRNQLTKEQLVSVLPLLLSRLDSQDVVVYTYSAVALDRILSMRVGDSTTLMFSSTDVQPFALRLLNALLSKIEVQQSPERVAENDFLMRCVARVVITAKQGLGEGYADVLRRLVAILRVIAKNPSNPNFDQYIFESISGLILRVQFMRLNRFIGGALPDSITTFEPALFPPFTEILQGDIDQYIPYVFQILAQMLTLHRGVPVDYRALLPFLLTPAIWSQKGSIPGLVSLLRAFLVRDAAALVDAGQHIPVLGIVQQRLVPSKVNDGWGFELLQSVVLHIPLNSLRPYFRQIIMTLLTRMQQNKTNSFVYYFVYFLLYMLAINVDGLTPDYLIQTVDEIQPGLWSQIVTNFVIPQTNQLVVKDRKVAVVGLTRLLTQSTHSLEDPNVKAWPALMEQLVGLFKEPKAFASTAGADAGTGSGTGMTNIDLEEQAAGYQAAYSKLATAVVQQADAVAYAGNGDVQSYVSGEFTRLFNVQPDVVRTLAGQQQNQSLRSFLLSLGISV</sequence>
<keyword evidence="6" id="KW-0653">Protein transport</keyword>
<organism evidence="9 10">
    <name type="scientific">Russula ochroleuca</name>
    <dbReference type="NCBI Taxonomy" id="152965"/>
    <lineage>
        <taxon>Eukaryota</taxon>
        <taxon>Fungi</taxon>
        <taxon>Dikarya</taxon>
        <taxon>Basidiomycota</taxon>
        <taxon>Agaricomycotina</taxon>
        <taxon>Agaricomycetes</taxon>
        <taxon>Russulales</taxon>
        <taxon>Russulaceae</taxon>
        <taxon>Russula</taxon>
    </lineage>
</organism>
<keyword evidence="10" id="KW-1185">Reference proteome</keyword>
<dbReference type="InterPro" id="IPR005043">
    <property type="entry name" value="XPO2_C"/>
</dbReference>
<dbReference type="Pfam" id="PF03378">
    <property type="entry name" value="CAS_CSE1"/>
    <property type="match status" value="1"/>
</dbReference>
<dbReference type="Pfam" id="PF03810">
    <property type="entry name" value="IBN_N"/>
    <property type="match status" value="1"/>
</dbReference>
<evidence type="ECO:0000256" key="1">
    <source>
        <dbReference type="ARBA" id="ARBA00004123"/>
    </source>
</evidence>
<reference evidence="9" key="1">
    <citation type="submission" date="2019-10" db="EMBL/GenBank/DDBJ databases">
        <authorList>
            <consortium name="DOE Joint Genome Institute"/>
            <person name="Kuo A."/>
            <person name="Miyauchi S."/>
            <person name="Kiss E."/>
            <person name="Drula E."/>
            <person name="Kohler A."/>
            <person name="Sanchez-Garcia M."/>
            <person name="Andreopoulos B."/>
            <person name="Barry K.W."/>
            <person name="Bonito G."/>
            <person name="Buee M."/>
            <person name="Carver A."/>
            <person name="Chen C."/>
            <person name="Cichocki N."/>
            <person name="Clum A."/>
            <person name="Culley D."/>
            <person name="Crous P.W."/>
            <person name="Fauchery L."/>
            <person name="Girlanda M."/>
            <person name="Hayes R."/>
            <person name="Keri Z."/>
            <person name="LaButti K."/>
            <person name="Lipzen A."/>
            <person name="Lombard V."/>
            <person name="Magnuson J."/>
            <person name="Maillard F."/>
            <person name="Morin E."/>
            <person name="Murat C."/>
            <person name="Nolan M."/>
            <person name="Ohm R."/>
            <person name="Pangilinan J."/>
            <person name="Pereira M."/>
            <person name="Perotto S."/>
            <person name="Peter M."/>
            <person name="Riley R."/>
            <person name="Sitrit Y."/>
            <person name="Stielow B."/>
            <person name="Szollosi G."/>
            <person name="Zifcakova L."/>
            <person name="Stursova M."/>
            <person name="Spatafora J.W."/>
            <person name="Tedersoo L."/>
            <person name="Vaario L.-M."/>
            <person name="Yamada A."/>
            <person name="Yan M."/>
            <person name="Wang P."/>
            <person name="Xu J."/>
            <person name="Bruns T."/>
            <person name="Baldrian P."/>
            <person name="Vilgalys R."/>
            <person name="Henrissat B."/>
            <person name="Grigoriev I.V."/>
            <person name="Hibbett D."/>
            <person name="Nagy L.G."/>
            <person name="Martin F.M."/>
        </authorList>
    </citation>
    <scope>NUCLEOTIDE SEQUENCE</scope>
    <source>
        <strain evidence="9">Prilba</strain>
    </source>
</reference>
<dbReference type="GO" id="GO:0005829">
    <property type="term" value="C:cytosol"/>
    <property type="evidence" value="ECO:0007669"/>
    <property type="project" value="TreeGrafter"/>
</dbReference>
<reference evidence="9" key="2">
    <citation type="journal article" date="2020" name="Nat. Commun.">
        <title>Large-scale genome sequencing of mycorrhizal fungi provides insights into the early evolution of symbiotic traits.</title>
        <authorList>
            <person name="Miyauchi S."/>
            <person name="Kiss E."/>
            <person name="Kuo A."/>
            <person name="Drula E."/>
            <person name="Kohler A."/>
            <person name="Sanchez-Garcia M."/>
            <person name="Morin E."/>
            <person name="Andreopoulos B."/>
            <person name="Barry K.W."/>
            <person name="Bonito G."/>
            <person name="Buee M."/>
            <person name="Carver A."/>
            <person name="Chen C."/>
            <person name="Cichocki N."/>
            <person name="Clum A."/>
            <person name="Culley D."/>
            <person name="Crous P.W."/>
            <person name="Fauchery L."/>
            <person name="Girlanda M."/>
            <person name="Hayes R.D."/>
            <person name="Keri Z."/>
            <person name="LaButti K."/>
            <person name="Lipzen A."/>
            <person name="Lombard V."/>
            <person name="Magnuson J."/>
            <person name="Maillard F."/>
            <person name="Murat C."/>
            <person name="Nolan M."/>
            <person name="Ohm R.A."/>
            <person name="Pangilinan J."/>
            <person name="Pereira M.F."/>
            <person name="Perotto S."/>
            <person name="Peter M."/>
            <person name="Pfister S."/>
            <person name="Riley R."/>
            <person name="Sitrit Y."/>
            <person name="Stielow J.B."/>
            <person name="Szollosi G."/>
            <person name="Zifcakova L."/>
            <person name="Stursova M."/>
            <person name="Spatafora J.W."/>
            <person name="Tedersoo L."/>
            <person name="Vaario L.M."/>
            <person name="Yamada A."/>
            <person name="Yan M."/>
            <person name="Wang P."/>
            <person name="Xu J."/>
            <person name="Bruns T."/>
            <person name="Baldrian P."/>
            <person name="Vilgalys R."/>
            <person name="Dunand C."/>
            <person name="Henrissat B."/>
            <person name="Grigoriev I.V."/>
            <person name="Hibbett D."/>
            <person name="Nagy L.G."/>
            <person name="Martin F.M."/>
        </authorList>
    </citation>
    <scope>NUCLEOTIDE SEQUENCE</scope>
    <source>
        <strain evidence="9">Prilba</strain>
    </source>
</reference>
<comment type="caution">
    <text evidence="9">The sequence shown here is derived from an EMBL/GenBank/DDBJ whole genome shotgun (WGS) entry which is preliminary data.</text>
</comment>
<dbReference type="SUPFAM" id="SSF48371">
    <property type="entry name" value="ARM repeat"/>
    <property type="match status" value="1"/>
</dbReference>
<feature type="domain" description="Importin N-terminal" evidence="8">
    <location>
        <begin position="20"/>
        <end position="92"/>
    </location>
</feature>
<evidence type="ECO:0000256" key="3">
    <source>
        <dbReference type="ARBA" id="ARBA00008669"/>
    </source>
</evidence>
<dbReference type="InterPro" id="IPR013713">
    <property type="entry name" value="XPO2_central"/>
</dbReference>
<keyword evidence="7" id="KW-0539">Nucleus</keyword>
<dbReference type="PANTHER" id="PTHR10997:SF8">
    <property type="entry name" value="EXPORTIN-2"/>
    <property type="match status" value="1"/>
</dbReference>
<dbReference type="Proteomes" id="UP000759537">
    <property type="component" value="Unassembled WGS sequence"/>
</dbReference>
<dbReference type="Pfam" id="PF08506">
    <property type="entry name" value="Cse1"/>
    <property type="match status" value="1"/>
</dbReference>
<evidence type="ECO:0000313" key="10">
    <source>
        <dbReference type="Proteomes" id="UP000759537"/>
    </source>
</evidence>
<dbReference type="InterPro" id="IPR011989">
    <property type="entry name" value="ARM-like"/>
</dbReference>
<name>A0A9P5JWB2_9AGAM</name>
<dbReference type="AlphaFoldDB" id="A0A9P5JWB2"/>
<dbReference type="GO" id="GO:0031267">
    <property type="term" value="F:small GTPase binding"/>
    <property type="evidence" value="ECO:0007669"/>
    <property type="project" value="InterPro"/>
</dbReference>
<evidence type="ECO:0000256" key="7">
    <source>
        <dbReference type="ARBA" id="ARBA00023242"/>
    </source>
</evidence>
<evidence type="ECO:0000259" key="8">
    <source>
        <dbReference type="PROSITE" id="PS50166"/>
    </source>
</evidence>
<comment type="subcellular location">
    <subcellularLocation>
        <location evidence="2">Cytoplasm</location>
    </subcellularLocation>
    <subcellularLocation>
        <location evidence="1">Nucleus</location>
    </subcellularLocation>
</comment>
<accession>A0A9P5JWB2</accession>
<proteinExistence type="inferred from homology"/>
<dbReference type="EMBL" id="WHVB01000038">
    <property type="protein sequence ID" value="KAF8467052.1"/>
    <property type="molecule type" value="Genomic_DNA"/>
</dbReference>
<keyword evidence="5" id="KW-0963">Cytoplasm</keyword>
<comment type="similarity">
    <text evidence="3">Belongs to the XPO2/CSE1 family.</text>
</comment>
<dbReference type="Gene3D" id="1.25.10.10">
    <property type="entry name" value="Leucine-rich Repeat Variant"/>
    <property type="match status" value="1"/>
</dbReference>
<dbReference type="PANTHER" id="PTHR10997">
    <property type="entry name" value="IMPORTIN-7, 8, 11"/>
    <property type="match status" value="1"/>
</dbReference>
<dbReference type="GO" id="GO:0005635">
    <property type="term" value="C:nuclear envelope"/>
    <property type="evidence" value="ECO:0007669"/>
    <property type="project" value="TreeGrafter"/>
</dbReference>
<keyword evidence="4" id="KW-0813">Transport</keyword>
<evidence type="ECO:0000256" key="6">
    <source>
        <dbReference type="ARBA" id="ARBA00022927"/>
    </source>
</evidence>
<gene>
    <name evidence="9" type="ORF">DFH94DRAFT_639206</name>
</gene>
<evidence type="ECO:0000256" key="5">
    <source>
        <dbReference type="ARBA" id="ARBA00022490"/>
    </source>
</evidence>
<dbReference type="GO" id="GO:0005049">
    <property type="term" value="F:nuclear export signal receptor activity"/>
    <property type="evidence" value="ECO:0007669"/>
    <property type="project" value="TreeGrafter"/>
</dbReference>
<dbReference type="InterPro" id="IPR001494">
    <property type="entry name" value="Importin-beta_N"/>
</dbReference>
<dbReference type="OrthoDB" id="3268246at2759"/>
<evidence type="ECO:0000256" key="2">
    <source>
        <dbReference type="ARBA" id="ARBA00004496"/>
    </source>
</evidence>
<dbReference type="InterPro" id="IPR016024">
    <property type="entry name" value="ARM-type_fold"/>
</dbReference>
<dbReference type="GO" id="GO:0006606">
    <property type="term" value="P:protein import into nucleus"/>
    <property type="evidence" value="ECO:0007669"/>
    <property type="project" value="TreeGrafter"/>
</dbReference>
<protein>
    <submittedName>
        <fullName evidence="9">Importin alpha re-exporter</fullName>
    </submittedName>
</protein>
<evidence type="ECO:0000256" key="4">
    <source>
        <dbReference type="ARBA" id="ARBA00022448"/>
    </source>
</evidence>
<evidence type="ECO:0000313" key="9">
    <source>
        <dbReference type="EMBL" id="KAF8467052.1"/>
    </source>
</evidence>